<proteinExistence type="predicted"/>
<accession>A0AAW2HH78</accession>
<evidence type="ECO:0000256" key="1">
    <source>
        <dbReference type="SAM" id="MobiDB-lite"/>
    </source>
</evidence>
<gene>
    <name evidence="2" type="ORF">PYX00_007007</name>
</gene>
<dbReference type="EMBL" id="JARGDH010000004">
    <property type="protein sequence ID" value="KAL0269195.1"/>
    <property type="molecule type" value="Genomic_DNA"/>
</dbReference>
<name>A0AAW2HH78_9NEOP</name>
<evidence type="ECO:0000313" key="2">
    <source>
        <dbReference type="EMBL" id="KAL0269195.1"/>
    </source>
</evidence>
<sequence>MPVRSNRSTPAPLASGGDIHHLGGLGPPLSSTPHPPHPGMCPMVPHVHNDPFYCSPFGTPYYR</sequence>
<organism evidence="2">
    <name type="scientific">Menopon gallinae</name>
    <name type="common">poultry shaft louse</name>
    <dbReference type="NCBI Taxonomy" id="328185"/>
    <lineage>
        <taxon>Eukaryota</taxon>
        <taxon>Metazoa</taxon>
        <taxon>Ecdysozoa</taxon>
        <taxon>Arthropoda</taxon>
        <taxon>Hexapoda</taxon>
        <taxon>Insecta</taxon>
        <taxon>Pterygota</taxon>
        <taxon>Neoptera</taxon>
        <taxon>Paraneoptera</taxon>
        <taxon>Psocodea</taxon>
        <taxon>Troctomorpha</taxon>
        <taxon>Phthiraptera</taxon>
        <taxon>Amblycera</taxon>
        <taxon>Menoponidae</taxon>
        <taxon>Menopon</taxon>
    </lineage>
</organism>
<reference evidence="2" key="1">
    <citation type="journal article" date="2024" name="Gigascience">
        <title>Chromosome-level genome of the poultry shaft louse Menopon gallinae provides insight into the host-switching and adaptive evolution of parasitic lice.</title>
        <authorList>
            <person name="Xu Y."/>
            <person name="Ma L."/>
            <person name="Liu S."/>
            <person name="Liang Y."/>
            <person name="Liu Q."/>
            <person name="He Z."/>
            <person name="Tian L."/>
            <person name="Duan Y."/>
            <person name="Cai W."/>
            <person name="Li H."/>
            <person name="Song F."/>
        </authorList>
    </citation>
    <scope>NUCLEOTIDE SEQUENCE</scope>
    <source>
        <strain evidence="2">Cailab_2023a</strain>
    </source>
</reference>
<dbReference type="AlphaFoldDB" id="A0AAW2HH78"/>
<comment type="caution">
    <text evidence="2">The sequence shown here is derived from an EMBL/GenBank/DDBJ whole genome shotgun (WGS) entry which is preliminary data.</text>
</comment>
<protein>
    <submittedName>
        <fullName evidence="2">Uncharacterized protein</fullName>
    </submittedName>
</protein>
<feature type="region of interest" description="Disordered" evidence="1">
    <location>
        <begin position="1"/>
        <end position="41"/>
    </location>
</feature>